<accession>A0A2S2PGR3</accession>
<dbReference type="GO" id="GO:0003676">
    <property type="term" value="F:nucleic acid binding"/>
    <property type="evidence" value="ECO:0007669"/>
    <property type="project" value="InterPro"/>
</dbReference>
<dbReference type="InterPro" id="IPR001878">
    <property type="entry name" value="Znf_CCHC"/>
</dbReference>
<organism evidence="3">
    <name type="scientific">Schizaphis graminum</name>
    <name type="common">Green bug aphid</name>
    <dbReference type="NCBI Taxonomy" id="13262"/>
    <lineage>
        <taxon>Eukaryota</taxon>
        <taxon>Metazoa</taxon>
        <taxon>Ecdysozoa</taxon>
        <taxon>Arthropoda</taxon>
        <taxon>Hexapoda</taxon>
        <taxon>Insecta</taxon>
        <taxon>Pterygota</taxon>
        <taxon>Neoptera</taxon>
        <taxon>Paraneoptera</taxon>
        <taxon>Hemiptera</taxon>
        <taxon>Sternorrhyncha</taxon>
        <taxon>Aphidomorpha</taxon>
        <taxon>Aphidoidea</taxon>
        <taxon>Aphididae</taxon>
        <taxon>Aphidini</taxon>
        <taxon>Schizaphis</taxon>
    </lineage>
</organism>
<dbReference type="Gene3D" id="4.10.60.10">
    <property type="entry name" value="Zinc finger, CCHC-type"/>
    <property type="match status" value="1"/>
</dbReference>
<evidence type="ECO:0000259" key="2">
    <source>
        <dbReference type="PROSITE" id="PS50158"/>
    </source>
</evidence>
<dbReference type="Pfam" id="PF00098">
    <property type="entry name" value="zf-CCHC"/>
    <property type="match status" value="1"/>
</dbReference>
<dbReference type="EMBL" id="GGMR01015988">
    <property type="protein sequence ID" value="MBY28607.1"/>
    <property type="molecule type" value="Transcribed_RNA"/>
</dbReference>
<dbReference type="SMART" id="SM00343">
    <property type="entry name" value="ZnF_C2HC"/>
    <property type="match status" value="1"/>
</dbReference>
<dbReference type="SUPFAM" id="SSF57756">
    <property type="entry name" value="Retrovirus zinc finger-like domains"/>
    <property type="match status" value="1"/>
</dbReference>
<keyword evidence="1" id="KW-0862">Zinc</keyword>
<protein>
    <submittedName>
        <fullName evidence="3">Gag-Pol polyprotein</fullName>
    </submittedName>
</protein>
<sequence>MKVNIKNLHVYNAPVTQGRIQRGGQGRKAKKCFNCGKYGHVARNCRKPPKKIDGVVAAVTSAVSTVTGAVERSTEVAVVAAETGAVAADTGAVSADTGAVSADTGAVSADTGSVTADTVPVATDPESVQNLTGAAAAMKIDDE</sequence>
<dbReference type="AlphaFoldDB" id="A0A2S2PGR3"/>
<evidence type="ECO:0000256" key="1">
    <source>
        <dbReference type="PROSITE-ProRule" id="PRU00047"/>
    </source>
</evidence>
<keyword evidence="1" id="KW-0863">Zinc-finger</keyword>
<gene>
    <name evidence="3" type="primary">gag-pol_0</name>
    <name evidence="3" type="ORF">g.35015</name>
</gene>
<proteinExistence type="predicted"/>
<dbReference type="GO" id="GO:0008270">
    <property type="term" value="F:zinc ion binding"/>
    <property type="evidence" value="ECO:0007669"/>
    <property type="project" value="UniProtKB-KW"/>
</dbReference>
<name>A0A2S2PGR3_SCHGA</name>
<dbReference type="InterPro" id="IPR036875">
    <property type="entry name" value="Znf_CCHC_sf"/>
</dbReference>
<keyword evidence="1" id="KW-0479">Metal-binding</keyword>
<dbReference type="PROSITE" id="PS50158">
    <property type="entry name" value="ZF_CCHC"/>
    <property type="match status" value="1"/>
</dbReference>
<reference evidence="3" key="1">
    <citation type="submission" date="2018-04" db="EMBL/GenBank/DDBJ databases">
        <title>Transcriptome of Schizaphis graminum biotype I.</title>
        <authorList>
            <person name="Scully E.D."/>
            <person name="Geib S.M."/>
            <person name="Palmer N.A."/>
            <person name="Koch K."/>
            <person name="Bradshaw J."/>
            <person name="Heng-Moss T."/>
            <person name="Sarath G."/>
        </authorList>
    </citation>
    <scope>NUCLEOTIDE SEQUENCE</scope>
</reference>
<evidence type="ECO:0000313" key="3">
    <source>
        <dbReference type="EMBL" id="MBY28607.1"/>
    </source>
</evidence>
<feature type="domain" description="CCHC-type" evidence="2">
    <location>
        <begin position="31"/>
        <end position="47"/>
    </location>
</feature>